<gene>
    <name evidence="5" type="ORF">MHI_LOCUS892388</name>
</gene>
<name>A0A6V7HGX5_9HYME</name>
<evidence type="ECO:0000313" key="6">
    <source>
        <dbReference type="Proteomes" id="UP000752696"/>
    </source>
</evidence>
<feature type="transmembrane region" description="Helical" evidence="3">
    <location>
        <begin position="210"/>
        <end position="235"/>
    </location>
</feature>
<dbReference type="OrthoDB" id="10011303at2759"/>
<feature type="non-terminal residue" evidence="5">
    <location>
        <position position="247"/>
    </location>
</feature>
<reference evidence="5" key="1">
    <citation type="submission" date="2020-07" db="EMBL/GenBank/DDBJ databases">
        <authorList>
            <person name="Nazaruddin N."/>
        </authorList>
    </citation>
    <scope>NUCLEOTIDE SEQUENCE</scope>
</reference>
<evidence type="ECO:0000256" key="2">
    <source>
        <dbReference type="ARBA" id="ARBA00023292"/>
    </source>
</evidence>
<dbReference type="GO" id="GO:0009887">
    <property type="term" value="P:animal organ morphogenesis"/>
    <property type="evidence" value="ECO:0007669"/>
    <property type="project" value="TreeGrafter"/>
</dbReference>
<comment type="caution">
    <text evidence="5">The sequence shown here is derived from an EMBL/GenBank/DDBJ whole genome shotgun (WGS) entry which is preliminary data.</text>
</comment>
<accession>A0A6V7HGX5</accession>
<evidence type="ECO:0000313" key="5">
    <source>
        <dbReference type="EMBL" id="CAD1479996.1"/>
    </source>
</evidence>
<evidence type="ECO:0000256" key="1">
    <source>
        <dbReference type="ARBA" id="ARBA00023157"/>
    </source>
</evidence>
<keyword evidence="3" id="KW-1133">Transmembrane helix</keyword>
<proteinExistence type="predicted"/>
<feature type="domain" description="Laminin N-terminal" evidence="4">
    <location>
        <begin position="12"/>
        <end position="106"/>
    </location>
</feature>
<organism evidence="5 6">
    <name type="scientific">Heterotrigona itama</name>
    <dbReference type="NCBI Taxonomy" id="395501"/>
    <lineage>
        <taxon>Eukaryota</taxon>
        <taxon>Metazoa</taxon>
        <taxon>Ecdysozoa</taxon>
        <taxon>Arthropoda</taxon>
        <taxon>Hexapoda</taxon>
        <taxon>Insecta</taxon>
        <taxon>Pterygota</taxon>
        <taxon>Neoptera</taxon>
        <taxon>Endopterygota</taxon>
        <taxon>Hymenoptera</taxon>
        <taxon>Apocrita</taxon>
        <taxon>Aculeata</taxon>
        <taxon>Apoidea</taxon>
        <taxon>Anthophila</taxon>
        <taxon>Apidae</taxon>
        <taxon>Heterotrigona</taxon>
    </lineage>
</organism>
<dbReference type="InterPro" id="IPR050440">
    <property type="entry name" value="Laminin/Netrin_ECM"/>
</dbReference>
<dbReference type="PANTHER" id="PTHR10574:SF428">
    <property type="entry name" value="LAMININ SUBUNIT ALPHA-1-LIKE PROTEIN"/>
    <property type="match status" value="1"/>
</dbReference>
<keyword evidence="1" id="KW-1015">Disulfide bond</keyword>
<dbReference type="Gene3D" id="2.60.120.260">
    <property type="entry name" value="Galactose-binding domain-like"/>
    <property type="match status" value="1"/>
</dbReference>
<dbReference type="InterPro" id="IPR008211">
    <property type="entry name" value="Laminin_N"/>
</dbReference>
<dbReference type="SMART" id="SM00136">
    <property type="entry name" value="LamNT"/>
    <property type="match status" value="1"/>
</dbReference>
<dbReference type="GO" id="GO:0007411">
    <property type="term" value="P:axon guidance"/>
    <property type="evidence" value="ECO:0007669"/>
    <property type="project" value="TreeGrafter"/>
</dbReference>
<protein>
    <recommendedName>
        <fullName evidence="4">Laminin N-terminal domain-containing protein</fullName>
    </recommendedName>
</protein>
<dbReference type="GO" id="GO:0005201">
    <property type="term" value="F:extracellular matrix structural constituent"/>
    <property type="evidence" value="ECO:0007669"/>
    <property type="project" value="TreeGrafter"/>
</dbReference>
<evidence type="ECO:0000256" key="3">
    <source>
        <dbReference type="SAM" id="Phobius"/>
    </source>
</evidence>
<dbReference type="AlphaFoldDB" id="A0A6V7HGX5"/>
<keyword evidence="2" id="KW-0424">Laminin EGF-like domain</keyword>
<keyword evidence="6" id="KW-1185">Reference proteome</keyword>
<dbReference type="Proteomes" id="UP000752696">
    <property type="component" value="Unassembled WGS sequence"/>
</dbReference>
<dbReference type="PROSITE" id="PS51117">
    <property type="entry name" value="LAMININ_NTER"/>
    <property type="match status" value="1"/>
</dbReference>
<dbReference type="GO" id="GO:0005604">
    <property type="term" value="C:basement membrane"/>
    <property type="evidence" value="ECO:0007669"/>
    <property type="project" value="TreeGrafter"/>
</dbReference>
<dbReference type="EMBL" id="CAJDYZ010011775">
    <property type="protein sequence ID" value="CAD1479996.1"/>
    <property type="molecule type" value="Genomic_DNA"/>
</dbReference>
<keyword evidence="3" id="KW-0812">Transmembrane</keyword>
<sequence length="247" mass="28039">QSALYGMNKSLKNSGLFPSTFNVAAKADIFVNATCGEDGPETFCKPSESSRCGVCDARSPDPGKRHNISNILDSSPGKWWQSPTLAKGDHYEYVTIVLDLKQLEIQKEPLLQSRYYRQRTNLTLIPEAPLPVPKVKKKKRQCSGIQHSLCDPVRKVRFVIFKEADLSSSSCPLFSKIQMALHYVAIKGRAQPIEKRPPFPKNCKVAFSRFSLGSFLALCPILYLYEFMSPAIPWWRRRRRRKEEKGG</sequence>
<keyword evidence="3" id="KW-0472">Membrane</keyword>
<dbReference type="Pfam" id="PF00055">
    <property type="entry name" value="Laminin_N"/>
    <property type="match status" value="1"/>
</dbReference>
<dbReference type="PANTHER" id="PTHR10574">
    <property type="entry name" value="NETRIN/LAMININ-RELATED"/>
    <property type="match status" value="1"/>
</dbReference>
<evidence type="ECO:0000259" key="4">
    <source>
        <dbReference type="PROSITE" id="PS51117"/>
    </source>
</evidence>
<dbReference type="GO" id="GO:0009888">
    <property type="term" value="P:tissue development"/>
    <property type="evidence" value="ECO:0007669"/>
    <property type="project" value="TreeGrafter"/>
</dbReference>